<dbReference type="EMBL" id="QNUK01000269">
    <property type="protein sequence ID" value="KAF5896651.1"/>
    <property type="molecule type" value="Genomic_DNA"/>
</dbReference>
<comment type="caution">
    <text evidence="1">The sequence shown here is derived from an EMBL/GenBank/DDBJ whole genome shotgun (WGS) entry which is preliminary data.</text>
</comment>
<dbReference type="Proteomes" id="UP000727407">
    <property type="component" value="Unassembled WGS sequence"/>
</dbReference>
<keyword evidence="2" id="KW-1185">Reference proteome</keyword>
<sequence>AHVNRSWNTTRTSTLGFPDLAFVLDAVSQQYPRMSMRNSYNASNPALTDTTASIKTHGSSPRITFHIHDRISTIICQSQSKELKAPSSSCFPFASPSSSPFQQQIQGPLLPLKLKAIKCIKI</sequence>
<reference evidence="1" key="1">
    <citation type="submission" date="2020-07" db="EMBL/GenBank/DDBJ databases">
        <title>Clarias magur genome sequencing, assembly and annotation.</title>
        <authorList>
            <person name="Kushwaha B."/>
            <person name="Kumar R."/>
            <person name="Das P."/>
            <person name="Joshi C.G."/>
            <person name="Kumar D."/>
            <person name="Nagpure N.S."/>
            <person name="Pandey M."/>
            <person name="Agarwal S."/>
            <person name="Srivastava S."/>
            <person name="Singh M."/>
            <person name="Sahoo L."/>
            <person name="Jayasankar P."/>
            <person name="Meher P.K."/>
            <person name="Koringa P.G."/>
            <person name="Iquebal M.A."/>
            <person name="Das S.P."/>
            <person name="Bit A."/>
            <person name="Patnaik S."/>
            <person name="Patel N."/>
            <person name="Shah T.M."/>
            <person name="Hinsu A."/>
            <person name="Jena J.K."/>
        </authorList>
    </citation>
    <scope>NUCLEOTIDE SEQUENCE</scope>
    <source>
        <strain evidence="1">CIFAMagur01</strain>
        <tissue evidence="1">Testis</tissue>
    </source>
</reference>
<name>A0A8J4TFL0_CLAMG</name>
<gene>
    <name evidence="1" type="ORF">DAT39_013641</name>
</gene>
<evidence type="ECO:0000313" key="2">
    <source>
        <dbReference type="Proteomes" id="UP000727407"/>
    </source>
</evidence>
<organism evidence="1 2">
    <name type="scientific">Clarias magur</name>
    <name type="common">Asian catfish</name>
    <name type="synonym">Macropteronotus magur</name>
    <dbReference type="NCBI Taxonomy" id="1594786"/>
    <lineage>
        <taxon>Eukaryota</taxon>
        <taxon>Metazoa</taxon>
        <taxon>Chordata</taxon>
        <taxon>Craniata</taxon>
        <taxon>Vertebrata</taxon>
        <taxon>Euteleostomi</taxon>
        <taxon>Actinopterygii</taxon>
        <taxon>Neopterygii</taxon>
        <taxon>Teleostei</taxon>
        <taxon>Ostariophysi</taxon>
        <taxon>Siluriformes</taxon>
        <taxon>Clariidae</taxon>
        <taxon>Clarias</taxon>
    </lineage>
</organism>
<feature type="non-terminal residue" evidence="1">
    <location>
        <position position="1"/>
    </location>
</feature>
<protein>
    <submittedName>
        <fullName evidence="1">2-hydroxyacid dehydrogenase</fullName>
    </submittedName>
</protein>
<proteinExistence type="predicted"/>
<dbReference type="AlphaFoldDB" id="A0A8J4TFL0"/>
<accession>A0A8J4TFL0</accession>
<evidence type="ECO:0000313" key="1">
    <source>
        <dbReference type="EMBL" id="KAF5896651.1"/>
    </source>
</evidence>